<dbReference type="EMBL" id="CAUOFW020001066">
    <property type="protein sequence ID" value="CAK9140706.1"/>
    <property type="molecule type" value="Genomic_DNA"/>
</dbReference>
<gene>
    <name evidence="1" type="ORF">ILEXP_LOCUS8215</name>
</gene>
<name>A0ABC8R6S3_9AQUA</name>
<proteinExistence type="predicted"/>
<evidence type="ECO:0000313" key="2">
    <source>
        <dbReference type="Proteomes" id="UP001642360"/>
    </source>
</evidence>
<sequence length="118" mass="13009">MNEAKCPRMSINNGWKPKKALKQKANQDKGKAVIETIVIDAPNVERVQNKVLTTTQIPECSAPMAPPFLQIHLNKILNTTQLVYNLVTSINTIASPLADCNVLLSFSNKFSGLEMEEG</sequence>
<dbReference type="AlphaFoldDB" id="A0ABC8R6S3"/>
<evidence type="ECO:0000313" key="1">
    <source>
        <dbReference type="EMBL" id="CAK9140706.1"/>
    </source>
</evidence>
<organism evidence="1 2">
    <name type="scientific">Ilex paraguariensis</name>
    <name type="common">yerba mate</name>
    <dbReference type="NCBI Taxonomy" id="185542"/>
    <lineage>
        <taxon>Eukaryota</taxon>
        <taxon>Viridiplantae</taxon>
        <taxon>Streptophyta</taxon>
        <taxon>Embryophyta</taxon>
        <taxon>Tracheophyta</taxon>
        <taxon>Spermatophyta</taxon>
        <taxon>Magnoliopsida</taxon>
        <taxon>eudicotyledons</taxon>
        <taxon>Gunneridae</taxon>
        <taxon>Pentapetalae</taxon>
        <taxon>asterids</taxon>
        <taxon>campanulids</taxon>
        <taxon>Aquifoliales</taxon>
        <taxon>Aquifoliaceae</taxon>
        <taxon>Ilex</taxon>
    </lineage>
</organism>
<comment type="caution">
    <text evidence="1">The sequence shown here is derived from an EMBL/GenBank/DDBJ whole genome shotgun (WGS) entry which is preliminary data.</text>
</comment>
<protein>
    <submittedName>
        <fullName evidence="1">Uncharacterized protein</fullName>
    </submittedName>
</protein>
<accession>A0ABC8R6S3</accession>
<reference evidence="1 2" key="1">
    <citation type="submission" date="2024-02" db="EMBL/GenBank/DDBJ databases">
        <authorList>
            <person name="Vignale AGUSTIN F."/>
            <person name="Sosa J E."/>
            <person name="Modenutti C."/>
        </authorList>
    </citation>
    <scope>NUCLEOTIDE SEQUENCE [LARGE SCALE GENOMIC DNA]</scope>
</reference>
<keyword evidence="2" id="KW-1185">Reference proteome</keyword>
<dbReference type="Proteomes" id="UP001642360">
    <property type="component" value="Unassembled WGS sequence"/>
</dbReference>